<evidence type="ECO:0000313" key="15">
    <source>
        <dbReference type="Proteomes" id="UP000197215"/>
    </source>
</evidence>
<dbReference type="Gene3D" id="3.30.420.270">
    <property type="match status" value="1"/>
</dbReference>
<evidence type="ECO:0000256" key="7">
    <source>
        <dbReference type="ARBA" id="ARBA00022519"/>
    </source>
</evidence>
<keyword evidence="8 12" id="KW-0812">Transmembrane</keyword>
<dbReference type="Pfam" id="PF02472">
    <property type="entry name" value="ExbD"/>
    <property type="match status" value="1"/>
</dbReference>
<accession>A0A212T0K3</accession>
<evidence type="ECO:0000256" key="12">
    <source>
        <dbReference type="RuleBase" id="RU003879"/>
    </source>
</evidence>
<evidence type="ECO:0000256" key="2">
    <source>
        <dbReference type="ARBA" id="ARBA00004249"/>
    </source>
</evidence>
<dbReference type="PANTHER" id="PTHR30558">
    <property type="entry name" value="EXBD MEMBRANE COMPONENT OF PMF-DRIVEN MACROMOLECULE IMPORT SYSTEM"/>
    <property type="match status" value="1"/>
</dbReference>
<evidence type="ECO:0000256" key="3">
    <source>
        <dbReference type="ARBA" id="ARBA00005811"/>
    </source>
</evidence>
<feature type="transmembrane region" description="Helical" evidence="13">
    <location>
        <begin position="20"/>
        <end position="40"/>
    </location>
</feature>
<comment type="function">
    <text evidence="1">Involved in the TonB-dependent energy-dependent transport of various receptor-bound substrates.</text>
</comment>
<name>A0A212T0K3_9BURK</name>
<evidence type="ECO:0000256" key="13">
    <source>
        <dbReference type="SAM" id="Phobius"/>
    </source>
</evidence>
<evidence type="ECO:0000256" key="5">
    <source>
        <dbReference type="ARBA" id="ARBA00022448"/>
    </source>
</evidence>
<dbReference type="EMBL" id="FYEX01000001">
    <property type="protein sequence ID" value="SNC59294.1"/>
    <property type="molecule type" value="Genomic_DNA"/>
</dbReference>
<reference evidence="14 15" key="1">
    <citation type="submission" date="2017-06" db="EMBL/GenBank/DDBJ databases">
        <authorList>
            <person name="Kim H.J."/>
            <person name="Triplett B.A."/>
        </authorList>
    </citation>
    <scope>NUCLEOTIDE SEQUENCE [LARGE SCALE GENOMIC DNA]</scope>
    <source>
        <strain evidence="14 15">MWH-VicM1</strain>
    </source>
</reference>
<keyword evidence="7" id="KW-0997">Cell inner membrane</keyword>
<proteinExistence type="inferred from homology"/>
<evidence type="ECO:0000313" key="14">
    <source>
        <dbReference type="EMBL" id="SNC59294.1"/>
    </source>
</evidence>
<gene>
    <name evidence="14" type="ORF">SAMN06295916_0036</name>
</gene>
<organism evidence="14 15">
    <name type="scientific">Polynucleobacter victoriensis</name>
    <dbReference type="NCBI Taxonomy" id="2049319"/>
    <lineage>
        <taxon>Bacteria</taxon>
        <taxon>Pseudomonadati</taxon>
        <taxon>Pseudomonadota</taxon>
        <taxon>Betaproteobacteria</taxon>
        <taxon>Burkholderiales</taxon>
        <taxon>Burkholderiaceae</taxon>
        <taxon>Polynucleobacter</taxon>
    </lineage>
</organism>
<dbReference type="RefSeq" id="WP_088811914.1">
    <property type="nucleotide sequence ID" value="NZ_FYEX01000001.1"/>
</dbReference>
<protein>
    <submittedName>
        <fullName evidence="14">Biopolymer transport protein ExbD/biopolymer transport protein TolR</fullName>
    </submittedName>
</protein>
<dbReference type="GO" id="GO:0022857">
    <property type="term" value="F:transmembrane transporter activity"/>
    <property type="evidence" value="ECO:0007669"/>
    <property type="project" value="InterPro"/>
</dbReference>
<evidence type="ECO:0000256" key="4">
    <source>
        <dbReference type="ARBA" id="ARBA00011471"/>
    </source>
</evidence>
<dbReference type="Proteomes" id="UP000197215">
    <property type="component" value="Unassembled WGS sequence"/>
</dbReference>
<dbReference type="InterPro" id="IPR003400">
    <property type="entry name" value="ExbD"/>
</dbReference>
<comment type="similarity">
    <text evidence="3 12">Belongs to the ExbD/TolR family.</text>
</comment>
<keyword evidence="15" id="KW-1185">Reference proteome</keyword>
<keyword evidence="10 13" id="KW-1133">Transmembrane helix</keyword>
<evidence type="ECO:0000256" key="8">
    <source>
        <dbReference type="ARBA" id="ARBA00022692"/>
    </source>
</evidence>
<dbReference type="PANTHER" id="PTHR30558:SF12">
    <property type="entry name" value="BIOPOLYMER TRANSPORT PROTEIN EXBD"/>
    <property type="match status" value="1"/>
</dbReference>
<dbReference type="OrthoDB" id="9798629at2"/>
<comment type="subcellular location">
    <subcellularLocation>
        <location evidence="2">Cell inner membrane</location>
        <topology evidence="2">Single-pass type II membrane protein</topology>
    </subcellularLocation>
    <subcellularLocation>
        <location evidence="12">Cell membrane</location>
        <topology evidence="12">Single-pass type II membrane protein</topology>
    </subcellularLocation>
</comment>
<comment type="subunit">
    <text evidence="4">The accessory proteins ExbB and ExbD seem to form a complex with TonB.</text>
</comment>
<keyword evidence="6" id="KW-1003">Cell membrane</keyword>
<keyword evidence="5 12" id="KW-0813">Transport</keyword>
<evidence type="ECO:0000256" key="11">
    <source>
        <dbReference type="ARBA" id="ARBA00023136"/>
    </source>
</evidence>
<dbReference type="GO" id="GO:0005886">
    <property type="term" value="C:plasma membrane"/>
    <property type="evidence" value="ECO:0007669"/>
    <property type="project" value="UniProtKB-SubCell"/>
</dbReference>
<keyword evidence="9 12" id="KW-0653">Protein transport</keyword>
<evidence type="ECO:0000256" key="10">
    <source>
        <dbReference type="ARBA" id="ARBA00022989"/>
    </source>
</evidence>
<sequence>MSMISNKSEDGMMAELNVTPLVDLMLVLLVIFIVTAPLIVPQSMKVNLPKTQAVAQQDQAKNTPLIIEANGQASLNGRLVSDKELSQELRQLSSVPQSQLQISVDKAVPYGRVAEIMAMAQANGVTKLSFVSQASGKK</sequence>
<dbReference type="GO" id="GO:0015031">
    <property type="term" value="P:protein transport"/>
    <property type="evidence" value="ECO:0007669"/>
    <property type="project" value="UniProtKB-KW"/>
</dbReference>
<evidence type="ECO:0000256" key="6">
    <source>
        <dbReference type="ARBA" id="ARBA00022475"/>
    </source>
</evidence>
<keyword evidence="11 13" id="KW-0472">Membrane</keyword>
<dbReference type="AlphaFoldDB" id="A0A212T0K3"/>
<evidence type="ECO:0000256" key="9">
    <source>
        <dbReference type="ARBA" id="ARBA00022927"/>
    </source>
</evidence>
<evidence type="ECO:0000256" key="1">
    <source>
        <dbReference type="ARBA" id="ARBA00003540"/>
    </source>
</evidence>